<sequence>MPLRVLRQRPEFNPAHSFGKKVYAEKRKAITAKATRETEGQSWLSRLWQSPDKVDAFGIKKGEVKQISSAKEFDEIIEAHSERLVILDCSMTWCGPCKVLLPKFKLYAENYNDAIFLHMNGDENDSCSELFSRLQVGKVPSIHMFRDKELVSRHEGIDGKMLRTVILSQLKEGEAR</sequence>
<dbReference type="SUPFAM" id="SSF52833">
    <property type="entry name" value="Thioredoxin-like"/>
    <property type="match status" value="1"/>
</dbReference>
<accession>A0AAE0GP46</accession>
<dbReference type="CDD" id="cd02947">
    <property type="entry name" value="TRX_family"/>
    <property type="match status" value="1"/>
</dbReference>
<proteinExistence type="predicted"/>
<dbReference type="InterPro" id="IPR017937">
    <property type="entry name" value="Thioredoxin_CS"/>
</dbReference>
<keyword evidence="4" id="KW-1185">Reference proteome</keyword>
<name>A0AAE0GP46_9CHLO</name>
<dbReference type="PROSITE" id="PS00194">
    <property type="entry name" value="THIOREDOXIN_1"/>
    <property type="match status" value="1"/>
</dbReference>
<dbReference type="AlphaFoldDB" id="A0AAE0GP46"/>
<feature type="domain" description="Thioredoxin" evidence="2">
    <location>
        <begin position="44"/>
        <end position="175"/>
    </location>
</feature>
<comment type="caution">
    <text evidence="3">The sequence shown here is derived from an EMBL/GenBank/DDBJ whole genome shotgun (WGS) entry which is preliminary data.</text>
</comment>
<organism evidence="3 4">
    <name type="scientific">Cymbomonas tetramitiformis</name>
    <dbReference type="NCBI Taxonomy" id="36881"/>
    <lineage>
        <taxon>Eukaryota</taxon>
        <taxon>Viridiplantae</taxon>
        <taxon>Chlorophyta</taxon>
        <taxon>Pyramimonadophyceae</taxon>
        <taxon>Pyramimonadales</taxon>
        <taxon>Pyramimonadaceae</taxon>
        <taxon>Cymbomonas</taxon>
    </lineage>
</organism>
<dbReference type="Pfam" id="PF00085">
    <property type="entry name" value="Thioredoxin"/>
    <property type="match status" value="1"/>
</dbReference>
<dbReference type="PROSITE" id="PS51352">
    <property type="entry name" value="THIOREDOXIN_2"/>
    <property type="match status" value="1"/>
</dbReference>
<evidence type="ECO:0000259" key="2">
    <source>
        <dbReference type="PROSITE" id="PS51352"/>
    </source>
</evidence>
<dbReference type="Proteomes" id="UP001190700">
    <property type="component" value="Unassembled WGS sequence"/>
</dbReference>
<evidence type="ECO:0000256" key="1">
    <source>
        <dbReference type="ARBA" id="ARBA00023157"/>
    </source>
</evidence>
<gene>
    <name evidence="3" type="ORF">CYMTET_10499</name>
</gene>
<keyword evidence="1" id="KW-1015">Disulfide bond</keyword>
<protein>
    <recommendedName>
        <fullName evidence="2">Thioredoxin domain-containing protein</fullName>
    </recommendedName>
</protein>
<evidence type="ECO:0000313" key="3">
    <source>
        <dbReference type="EMBL" id="KAK3281729.1"/>
    </source>
</evidence>
<dbReference type="InterPro" id="IPR013766">
    <property type="entry name" value="Thioredoxin_domain"/>
</dbReference>
<evidence type="ECO:0000313" key="4">
    <source>
        <dbReference type="Proteomes" id="UP001190700"/>
    </source>
</evidence>
<dbReference type="Gene3D" id="3.40.30.10">
    <property type="entry name" value="Glutaredoxin"/>
    <property type="match status" value="1"/>
</dbReference>
<dbReference type="PANTHER" id="PTHR46115">
    <property type="entry name" value="THIOREDOXIN-LIKE PROTEIN 1"/>
    <property type="match status" value="1"/>
</dbReference>
<reference evidence="3 4" key="1">
    <citation type="journal article" date="2015" name="Genome Biol. Evol.">
        <title>Comparative Genomics of a Bacterivorous Green Alga Reveals Evolutionary Causalities and Consequences of Phago-Mixotrophic Mode of Nutrition.</title>
        <authorList>
            <person name="Burns J.A."/>
            <person name="Paasch A."/>
            <person name="Narechania A."/>
            <person name="Kim E."/>
        </authorList>
    </citation>
    <scope>NUCLEOTIDE SEQUENCE [LARGE SCALE GENOMIC DNA]</scope>
    <source>
        <strain evidence="3 4">PLY_AMNH</strain>
    </source>
</reference>
<dbReference type="EMBL" id="LGRX02003725">
    <property type="protein sequence ID" value="KAK3281729.1"/>
    <property type="molecule type" value="Genomic_DNA"/>
</dbReference>
<dbReference type="InterPro" id="IPR036249">
    <property type="entry name" value="Thioredoxin-like_sf"/>
</dbReference>